<dbReference type="Proteomes" id="UP000504634">
    <property type="component" value="Unplaced"/>
</dbReference>
<dbReference type="PANTHER" id="PTHR10742:SF398">
    <property type="entry name" value="AMINE OXIDASE DOMAIN-CONTAINING PROTEIN-RELATED"/>
    <property type="match status" value="1"/>
</dbReference>
<dbReference type="InterPro" id="IPR050281">
    <property type="entry name" value="Flavin_monoamine_oxidase"/>
</dbReference>
<dbReference type="InterPro" id="IPR036188">
    <property type="entry name" value="FAD/NAD-bd_sf"/>
</dbReference>
<evidence type="ECO:0000256" key="1">
    <source>
        <dbReference type="SAM" id="MobiDB-lite"/>
    </source>
</evidence>
<dbReference type="PANTHER" id="PTHR10742">
    <property type="entry name" value="FLAVIN MONOAMINE OXIDASE"/>
    <property type="match status" value="1"/>
</dbReference>
<dbReference type="SUPFAM" id="SSF51905">
    <property type="entry name" value="FAD/NAD(P)-binding domain"/>
    <property type="match status" value="1"/>
</dbReference>
<gene>
    <name evidence="4" type="primary">LOC115625991</name>
</gene>
<evidence type="ECO:0000313" key="4">
    <source>
        <dbReference type="RefSeq" id="XP_030377099.1"/>
    </source>
</evidence>
<dbReference type="AlphaFoldDB" id="A0A6J2TM18"/>
<dbReference type="InterPro" id="IPR002937">
    <property type="entry name" value="Amino_oxidase"/>
</dbReference>
<feature type="compositionally biased region" description="Basic and acidic residues" evidence="1">
    <location>
        <begin position="7"/>
        <end position="16"/>
    </location>
</feature>
<reference evidence="4" key="1">
    <citation type="submission" date="2025-08" db="UniProtKB">
        <authorList>
            <consortium name="RefSeq"/>
        </authorList>
    </citation>
    <scope>IDENTIFICATION</scope>
    <source>
        <strain evidence="4">11010-0011.00</strain>
        <tissue evidence="4">Whole body</tissue>
    </source>
</reference>
<dbReference type="GO" id="GO:0046592">
    <property type="term" value="F:polyamine oxidase activity"/>
    <property type="evidence" value="ECO:0007669"/>
    <property type="project" value="TreeGrafter"/>
</dbReference>
<dbReference type="OrthoDB" id="5046242at2759"/>
<dbReference type="Gene3D" id="3.50.50.60">
    <property type="entry name" value="FAD/NAD(P)-binding domain"/>
    <property type="match status" value="1"/>
</dbReference>
<proteinExistence type="predicted"/>
<sequence length="521" mass="58877">MGACLSTEKKNKEPKVRTKYHASQRKDPKQLKSALENEPNILIIGAGVAGLACAIELKKYGFEFVHILESSGRIGGRIYTINFGDNTIDLGAQWVHGERGNAVFQMVYKLNLLDSSGDLFTRVDWIRSDGEPVPRALVLKLINLVTTIFENRHQDLADYDGTFNEYLQTKFGQELEKPAFQDVDRSMANSFLRAFCKMEGAAVESGIDQMSGSGFESYEPCPGDNMLNWRDKGFKKFLHVLLGGDEMNELGNLKDCVLFNQRVIRIEWDRMDGSVMVYCEGDQSYLADHVVISVSLGVLKKNSSLFVPVLPSDKRRAINFLGFGHICKIFIEFDAAFWPVSWPGFNVIWQEKDLEDAKNEELKWTTEIYAFYCTKYQPRVLQGWCAGECVEYIETLDSKTLTQGIITILKRFLPKMKIPLPKRVMTSKWTTNPAHLGAYSYPSMLTKSFNTGAEELAQPVNMLAYEPMNDSKMTIEPMTVRPVLLFCGEATSSNHYSTVHGAVESGLREAHRLAGYYLKDL</sequence>
<dbReference type="RefSeq" id="XP_030377099.1">
    <property type="nucleotide sequence ID" value="XM_030521239.1"/>
</dbReference>
<name>A0A6J2TM18_DROLE</name>
<dbReference type="GeneID" id="115625991"/>
<dbReference type="Gene3D" id="3.90.660.10">
    <property type="match status" value="1"/>
</dbReference>
<dbReference type="Pfam" id="PF01593">
    <property type="entry name" value="Amino_oxidase"/>
    <property type="match status" value="1"/>
</dbReference>
<dbReference type="SUPFAM" id="SSF54373">
    <property type="entry name" value="FAD-linked reductases, C-terminal domain"/>
    <property type="match status" value="1"/>
</dbReference>
<protein>
    <submittedName>
        <fullName evidence="4">Spermine oxidase-like</fullName>
    </submittedName>
</protein>
<organism evidence="3 4">
    <name type="scientific">Drosophila lebanonensis</name>
    <name type="common">Fruit fly</name>
    <name type="synonym">Scaptodrosophila lebanonensis</name>
    <dbReference type="NCBI Taxonomy" id="7225"/>
    <lineage>
        <taxon>Eukaryota</taxon>
        <taxon>Metazoa</taxon>
        <taxon>Ecdysozoa</taxon>
        <taxon>Arthropoda</taxon>
        <taxon>Hexapoda</taxon>
        <taxon>Insecta</taxon>
        <taxon>Pterygota</taxon>
        <taxon>Neoptera</taxon>
        <taxon>Endopterygota</taxon>
        <taxon>Diptera</taxon>
        <taxon>Brachycera</taxon>
        <taxon>Muscomorpha</taxon>
        <taxon>Ephydroidea</taxon>
        <taxon>Drosophilidae</taxon>
        <taxon>Scaptodrosophila</taxon>
    </lineage>
</organism>
<feature type="region of interest" description="Disordered" evidence="1">
    <location>
        <begin position="1"/>
        <end position="31"/>
    </location>
</feature>
<accession>A0A6J2TM18</accession>
<feature type="domain" description="Amine oxidase" evidence="2">
    <location>
        <begin position="48"/>
        <end position="513"/>
    </location>
</feature>
<keyword evidence="3" id="KW-1185">Reference proteome</keyword>
<evidence type="ECO:0000313" key="3">
    <source>
        <dbReference type="Proteomes" id="UP000504634"/>
    </source>
</evidence>
<evidence type="ECO:0000259" key="2">
    <source>
        <dbReference type="Pfam" id="PF01593"/>
    </source>
</evidence>